<dbReference type="CDD" id="cd07432">
    <property type="entry name" value="PHP_HisPPase"/>
    <property type="match status" value="1"/>
</dbReference>
<dbReference type="Pfam" id="PF13439">
    <property type="entry name" value="Glyco_transf_4"/>
    <property type="match status" value="2"/>
</dbReference>
<feature type="compositionally biased region" description="Low complexity" evidence="3">
    <location>
        <begin position="706"/>
        <end position="715"/>
    </location>
</feature>
<dbReference type="EC" id="2.4.-.-" evidence="5"/>
<proteinExistence type="predicted"/>
<gene>
    <name evidence="5" type="ORF">LRS13_13030</name>
</gene>
<name>A0ABY5PAD2_9ACTN</name>
<dbReference type="Gene3D" id="3.20.20.140">
    <property type="entry name" value="Metal-dependent hydrolases"/>
    <property type="match status" value="1"/>
</dbReference>
<dbReference type="PANTHER" id="PTHR45947">
    <property type="entry name" value="SULFOQUINOVOSYL TRANSFERASE SQD2"/>
    <property type="match status" value="1"/>
</dbReference>
<dbReference type="GO" id="GO:0016757">
    <property type="term" value="F:glycosyltransferase activity"/>
    <property type="evidence" value="ECO:0007669"/>
    <property type="project" value="UniProtKB-KW"/>
</dbReference>
<dbReference type="InterPro" id="IPR001296">
    <property type="entry name" value="Glyco_trans_1"/>
</dbReference>
<dbReference type="SUPFAM" id="SSF89550">
    <property type="entry name" value="PHP domain-like"/>
    <property type="match status" value="1"/>
</dbReference>
<protein>
    <submittedName>
        <fullName evidence="5">Glycosyltransferase</fullName>
        <ecNumber evidence="5">2.4.-.-</ecNumber>
    </submittedName>
</protein>
<evidence type="ECO:0000256" key="2">
    <source>
        <dbReference type="ARBA" id="ARBA00022679"/>
    </source>
</evidence>
<keyword evidence="6" id="KW-1185">Reference proteome</keyword>
<feature type="compositionally biased region" description="Low complexity" evidence="3">
    <location>
        <begin position="730"/>
        <end position="742"/>
    </location>
</feature>
<evidence type="ECO:0000259" key="4">
    <source>
        <dbReference type="SMART" id="SM00481"/>
    </source>
</evidence>
<dbReference type="Pfam" id="PF00534">
    <property type="entry name" value="Glycos_transf_1"/>
    <property type="match status" value="1"/>
</dbReference>
<dbReference type="EMBL" id="CP088295">
    <property type="protein sequence ID" value="UUY01653.1"/>
    <property type="molecule type" value="Genomic_DNA"/>
</dbReference>
<dbReference type="InterPro" id="IPR050194">
    <property type="entry name" value="Glycosyltransferase_grp1"/>
</dbReference>
<feature type="region of interest" description="Disordered" evidence="3">
    <location>
        <begin position="612"/>
        <end position="753"/>
    </location>
</feature>
<dbReference type="Gene3D" id="3.40.50.2000">
    <property type="entry name" value="Glycogen Phosphorylase B"/>
    <property type="match status" value="4"/>
</dbReference>
<keyword evidence="1 5" id="KW-0328">Glycosyltransferase</keyword>
<feature type="domain" description="Polymerase/histidinol phosphatase N-terminal" evidence="4">
    <location>
        <begin position="9"/>
        <end position="84"/>
    </location>
</feature>
<evidence type="ECO:0000256" key="1">
    <source>
        <dbReference type="ARBA" id="ARBA00022676"/>
    </source>
</evidence>
<feature type="compositionally biased region" description="Basic and acidic residues" evidence="3">
    <location>
        <begin position="677"/>
        <end position="690"/>
    </location>
</feature>
<evidence type="ECO:0000313" key="5">
    <source>
        <dbReference type="EMBL" id="UUY01653.1"/>
    </source>
</evidence>
<accession>A0ABY5PAD2</accession>
<dbReference type="PANTHER" id="PTHR45947:SF3">
    <property type="entry name" value="SULFOQUINOVOSYL TRANSFERASE SQD2"/>
    <property type="match status" value="1"/>
</dbReference>
<dbReference type="Proteomes" id="UP001058860">
    <property type="component" value="Chromosome"/>
</dbReference>
<keyword evidence="2 5" id="KW-0808">Transferase</keyword>
<dbReference type="InterPro" id="IPR016195">
    <property type="entry name" value="Pol/histidinol_Pase-like"/>
</dbReference>
<organism evidence="5 6">
    <name type="scientific">Svornostia abyssi</name>
    <dbReference type="NCBI Taxonomy" id="2898438"/>
    <lineage>
        <taxon>Bacteria</taxon>
        <taxon>Bacillati</taxon>
        <taxon>Actinomycetota</taxon>
        <taxon>Thermoleophilia</taxon>
        <taxon>Solirubrobacterales</taxon>
        <taxon>Baekduiaceae</taxon>
        <taxon>Svornostia</taxon>
    </lineage>
</organism>
<dbReference type="InterPro" id="IPR028098">
    <property type="entry name" value="Glyco_trans_4-like_N"/>
</dbReference>
<dbReference type="SUPFAM" id="SSF53756">
    <property type="entry name" value="UDP-Glycosyltransferase/glycogen phosphorylase"/>
    <property type="match status" value="2"/>
</dbReference>
<sequence>MAPSSTSRVDLHVHSTASAVSKLGVQRALGLPECATPPEEVYELAKRRGMDFVTITDHDTIDGALELTAKYDDAFVSEELTVWFKGEPQAVHVLVLGITPEDHEWLQAHNTDVEAAAEYLHDREIACALAHPFYAVEAPLTPRHRRRLAQLFPVWEVRNGSRAKELNAPAAIYIETHGGTGVGGTDDHAGVDIGRTFTETPAAATWQEFLGHIRAGHAVARGDQGSAAKWAHAAMALAVRSLGRGDSREAPNPMAVLTMVQRVMSEGDARRGAIGADLGPDDARAILRAWLDSVDLDMNERELIAHLQGDDFAHADLFRRARRTHERKLAASVDLIVETAETGGDYGAAAASVFGACISAIPYAPAAAFLGKEKGKLVHREGEPLRVALVADGVGGMHGVTHTLDEIRERGVPGFEVEVVGTDHNVDRRLSAVAEVDIPFYAGLKIGVPSVPGIVETLAEGRYDLVHLCSPGPSGVAAAVIAKMMDLPVLGSYHTELAAYAGQRSGDDRLEQGMTMALAAFYGQADHVLSPSPASDQVLHGLGIAPEKVGRWDRGVDITRFRPELREERDDDRFDVLYAGRLTKEKGADLLADSFLAARARDPRLHLVLAGRGAGGGSAARAARRARDVPGLAGGRRPGPRVRQRGPVPVREPHRHVRAGPARGAGQRPGGRRGQRGRADVDRRGRRERATVPARRGRARRDGERAGVAAPCARAAGDRRPGLGARTHLGRGAAPLGRRVPAGAGGPRGWRRGAPCRLAGRHAARSMRPCGRAARLRGAHRVERPARLRVVDVALFYGERSGGIRTYLDNKIAWAQATPAIEHHLIVPGPKRRHEAGRHELPSFRVAAANGYRLPLGVGGLKSTLRALRPDVVLLHDPFWGPLGVCAVAHELGARVVAVHHGSSALDAAGMPGPDAPWRAAFRAWMHHAYRDVDAVMSAVDTREDSGRDASISLRFGLHPAFAPADPAPPRGDHVLYVGRIAREKGVFELVRAAARSPEPWPLRLVGTGPALDRVKALAAELGLGRRLQLRPYIRDPEHLANTYRRAAAVVMPGAHETFGLVGFEAAASGAATVACATAPSARVAGSLVQTFAPGDVGGLLAAIQESRRTPVDLPAAAALARTMTWRRALDAELSDLRELVR</sequence>
<evidence type="ECO:0000256" key="3">
    <source>
        <dbReference type="SAM" id="MobiDB-lite"/>
    </source>
</evidence>
<dbReference type="InterPro" id="IPR003141">
    <property type="entry name" value="Pol/His_phosphatase_N"/>
</dbReference>
<dbReference type="SMART" id="SM00481">
    <property type="entry name" value="POLIIIAc"/>
    <property type="match status" value="1"/>
</dbReference>
<reference evidence="6" key="1">
    <citation type="submission" date="2021-11" db="EMBL/GenBank/DDBJ databases">
        <title>Cultivation dependent microbiological survey of springs from the worlds oldest radium mine currently devoted to the extraction of radon-saturated water.</title>
        <authorList>
            <person name="Kapinusova G."/>
            <person name="Smrhova T."/>
            <person name="Strejcek M."/>
            <person name="Suman J."/>
            <person name="Jani K."/>
            <person name="Pajer P."/>
            <person name="Uhlik O."/>
        </authorList>
    </citation>
    <scope>NUCLEOTIDE SEQUENCE [LARGE SCALE GENOMIC DNA]</scope>
    <source>
        <strain evidence="6">J379</strain>
    </source>
</reference>
<evidence type="ECO:0000313" key="6">
    <source>
        <dbReference type="Proteomes" id="UP001058860"/>
    </source>
</evidence>